<keyword evidence="2" id="KW-0472">Membrane</keyword>
<evidence type="ECO:0000259" key="3">
    <source>
        <dbReference type="Pfam" id="PF13349"/>
    </source>
</evidence>
<organism evidence="4 5">
    <name type="scientific">Streptomyces mauvecolor</name>
    <dbReference type="NCBI Taxonomy" id="58345"/>
    <lineage>
        <taxon>Bacteria</taxon>
        <taxon>Bacillati</taxon>
        <taxon>Actinomycetota</taxon>
        <taxon>Actinomycetes</taxon>
        <taxon>Kitasatosporales</taxon>
        <taxon>Streptomycetaceae</taxon>
        <taxon>Streptomyces</taxon>
    </lineage>
</organism>
<evidence type="ECO:0000256" key="2">
    <source>
        <dbReference type="SAM" id="Phobius"/>
    </source>
</evidence>
<dbReference type="Pfam" id="PF13349">
    <property type="entry name" value="DUF4097"/>
    <property type="match status" value="1"/>
</dbReference>
<feature type="domain" description="DUF4097" evidence="3">
    <location>
        <begin position="144"/>
        <end position="265"/>
    </location>
</feature>
<dbReference type="EMBL" id="JBHSIZ010000016">
    <property type="protein sequence ID" value="MFC4957358.1"/>
    <property type="molecule type" value="Genomic_DNA"/>
</dbReference>
<dbReference type="InterPro" id="IPR025164">
    <property type="entry name" value="Toastrack_DUF4097"/>
</dbReference>
<feature type="region of interest" description="Disordered" evidence="1">
    <location>
        <begin position="1"/>
        <end position="20"/>
    </location>
</feature>
<evidence type="ECO:0000313" key="4">
    <source>
        <dbReference type="EMBL" id="MFC4957358.1"/>
    </source>
</evidence>
<keyword evidence="2" id="KW-0812">Transmembrane</keyword>
<comment type="caution">
    <text evidence="4">The sequence shown here is derived from an EMBL/GenBank/DDBJ whole genome shotgun (WGS) entry which is preliminary data.</text>
</comment>
<name>A0ABV9ULN9_9ACTN</name>
<gene>
    <name evidence="4" type="ORF">ACFPFX_13795</name>
</gene>
<keyword evidence="2" id="KW-1133">Transmembrane helix</keyword>
<feature type="compositionally biased region" description="Basic and acidic residues" evidence="1">
    <location>
        <begin position="8"/>
        <end position="19"/>
    </location>
</feature>
<dbReference type="Gene3D" id="2.160.20.120">
    <property type="match status" value="1"/>
</dbReference>
<reference evidence="5" key="1">
    <citation type="journal article" date="2019" name="Int. J. Syst. Evol. Microbiol.">
        <title>The Global Catalogue of Microorganisms (GCM) 10K type strain sequencing project: providing services to taxonomists for standard genome sequencing and annotation.</title>
        <authorList>
            <consortium name="The Broad Institute Genomics Platform"/>
            <consortium name="The Broad Institute Genome Sequencing Center for Infectious Disease"/>
            <person name="Wu L."/>
            <person name="Ma J."/>
        </authorList>
    </citation>
    <scope>NUCLEOTIDE SEQUENCE [LARGE SCALE GENOMIC DNA]</scope>
    <source>
        <strain evidence="5">CCM 7224</strain>
    </source>
</reference>
<keyword evidence="5" id="KW-1185">Reference proteome</keyword>
<dbReference type="Proteomes" id="UP001595834">
    <property type="component" value="Unassembled WGS sequence"/>
</dbReference>
<dbReference type="RefSeq" id="WP_344377381.1">
    <property type="nucleotide sequence ID" value="NZ_BAAASQ010000018.1"/>
</dbReference>
<sequence length="280" mass="28863">MSATGQREAPKTARAPQERPRHRTAWIAVAVIGALGVVAPFTISLMADAVSTTARYESPDNGRPHAVSAVEVDAGAAQITVTTGAAGQVTMGGELTWAMKRPKIEQTWDGDTLKVHTHCDGFVDEFLQNCQVDLKLTVPAGIRLKVKSGSGPVKVRDLTGPVDLQGGSGSMKLYGLKGTVRADVGSGEIQASQLSSPEADLTSGSGSVDAQFAAAPQRVKVWTGSGSASVTVPDGERYRVTGGSGSGSRSIQKELVDNNSGRILDVSSGSGSVTVGYPGS</sequence>
<feature type="transmembrane region" description="Helical" evidence="2">
    <location>
        <begin position="24"/>
        <end position="47"/>
    </location>
</feature>
<protein>
    <submittedName>
        <fullName evidence="4">DUF4097 family beta strand repeat-containing protein</fullName>
    </submittedName>
</protein>
<accession>A0ABV9ULN9</accession>
<feature type="region of interest" description="Disordered" evidence="1">
    <location>
        <begin position="233"/>
        <end position="252"/>
    </location>
</feature>
<proteinExistence type="predicted"/>
<evidence type="ECO:0000256" key="1">
    <source>
        <dbReference type="SAM" id="MobiDB-lite"/>
    </source>
</evidence>
<evidence type="ECO:0000313" key="5">
    <source>
        <dbReference type="Proteomes" id="UP001595834"/>
    </source>
</evidence>